<dbReference type="EMBL" id="CDMY01000376">
    <property type="protein sequence ID" value="CEM07554.1"/>
    <property type="molecule type" value="Genomic_DNA"/>
</dbReference>
<sequence>MAAMREQLLAGIETYQTNQANVNSCIDRFSQMDTAAVSPLMMSNVIWHLVAASARLAQLADSMYSTIALTTHTCTQAQRWHVTDMPAEPMRIIIALSDVTTIARFSSTARPITAALRPIVRRFRLSKAVEVAGLSGVVRFDTQLDHGDVMKAMWMVEKGGEGEWKEAGEALRFAEHCGYCQLPITVSAEDLQTHATKADYSSLPRFCAQWMVVGRQVALRRPTGQQDGTLQLFRHNNEIRIIRNQPNFAITTNPPLPLPSRPTHPFSQHPFTHHAKPHDPPVRHSIVWQHGVGWTAAGANNVHASASSMLKRLLRVHRVLAVGGFTQSPAVVVDRSARGGHLDRIMTRSPHTPLNGCSEALTCEGANGRCVQLHALTTSDDPFISWIPFGIPPGNSQDVLVSILTSEAPAAGVPQDAPFAQRFPLTAAKARRVLGPIAPIVLDGQAP</sequence>
<accession>A0A0G4F6A5</accession>
<organism evidence="1 2">
    <name type="scientific">Vitrella brassicaformis (strain CCMP3155)</name>
    <dbReference type="NCBI Taxonomy" id="1169540"/>
    <lineage>
        <taxon>Eukaryota</taxon>
        <taxon>Sar</taxon>
        <taxon>Alveolata</taxon>
        <taxon>Colpodellida</taxon>
        <taxon>Vitrellaceae</taxon>
        <taxon>Vitrella</taxon>
    </lineage>
</organism>
<dbReference type="AlphaFoldDB" id="A0A0G4F6A5"/>
<keyword evidence="2" id="KW-1185">Reference proteome</keyword>
<name>A0A0G4F6A5_VITBC</name>
<evidence type="ECO:0000313" key="1">
    <source>
        <dbReference type="EMBL" id="CEM07554.1"/>
    </source>
</evidence>
<evidence type="ECO:0000313" key="2">
    <source>
        <dbReference type="Proteomes" id="UP000041254"/>
    </source>
</evidence>
<protein>
    <submittedName>
        <fullName evidence="1">Uncharacterized protein</fullName>
    </submittedName>
</protein>
<proteinExistence type="predicted"/>
<dbReference type="Proteomes" id="UP000041254">
    <property type="component" value="Unassembled WGS sequence"/>
</dbReference>
<reference evidence="1 2" key="1">
    <citation type="submission" date="2014-11" db="EMBL/GenBank/DDBJ databases">
        <authorList>
            <person name="Zhu J."/>
            <person name="Qi W."/>
            <person name="Song R."/>
        </authorList>
    </citation>
    <scope>NUCLEOTIDE SEQUENCE [LARGE SCALE GENOMIC DNA]</scope>
</reference>
<gene>
    <name evidence="1" type="ORF">Vbra_14472</name>
</gene>
<dbReference type="PhylomeDB" id="A0A0G4F6A5"/>
<dbReference type="InParanoid" id="A0A0G4F6A5"/>
<dbReference type="VEuPathDB" id="CryptoDB:Vbra_14472"/>